<reference evidence="3" key="2">
    <citation type="submission" date="2020-09" db="EMBL/GenBank/DDBJ databases">
        <authorList>
            <person name="Sun Q."/>
            <person name="Zhou Y."/>
        </authorList>
    </citation>
    <scope>NUCLEOTIDE SEQUENCE</scope>
    <source>
        <strain evidence="3">CGMCC 1.12785</strain>
    </source>
</reference>
<keyword evidence="4" id="KW-1185">Reference proteome</keyword>
<evidence type="ECO:0000256" key="1">
    <source>
        <dbReference type="SAM" id="MobiDB-lite"/>
    </source>
</evidence>
<evidence type="ECO:0008006" key="5">
    <source>
        <dbReference type="Google" id="ProtNLM"/>
    </source>
</evidence>
<evidence type="ECO:0000313" key="3">
    <source>
        <dbReference type="EMBL" id="GGA10429.1"/>
    </source>
</evidence>
<gene>
    <name evidence="3" type="ORF">GCM10011333_11470</name>
</gene>
<comment type="caution">
    <text evidence="3">The sequence shown here is derived from an EMBL/GenBank/DDBJ whole genome shotgun (WGS) entry which is preliminary data.</text>
</comment>
<accession>A0A8J2TWZ9</accession>
<dbReference type="AlphaFoldDB" id="A0A8J2TWZ9"/>
<dbReference type="EMBL" id="BMFY01000004">
    <property type="protein sequence ID" value="GGA10429.1"/>
    <property type="molecule type" value="Genomic_DNA"/>
</dbReference>
<sequence length="189" mass="20611">MTWLVIAVIALCGLVILAAGIGIAVYNRLSLRRDLCLESRRQLQRCWDERAGIAGALGDDAGRDGDGELQEIRSLLNQAAAAPGPEARSRVEAELGTALAAPELQQWAGELGTDEHLLGRLQDLQRSATALVRLHNRHVESYARLRANPAALPLRWRFPRLARFPRPVLPEPAEDPPGQDVSESYDGAA</sequence>
<feature type="region of interest" description="Disordered" evidence="1">
    <location>
        <begin position="166"/>
        <end position="189"/>
    </location>
</feature>
<evidence type="ECO:0000256" key="2">
    <source>
        <dbReference type="SAM" id="Phobius"/>
    </source>
</evidence>
<feature type="transmembrane region" description="Helical" evidence="2">
    <location>
        <begin position="6"/>
        <end position="26"/>
    </location>
</feature>
<dbReference type="Proteomes" id="UP000616114">
    <property type="component" value="Unassembled WGS sequence"/>
</dbReference>
<dbReference type="RefSeq" id="WP_188549976.1">
    <property type="nucleotide sequence ID" value="NZ_BMFY01000004.1"/>
</dbReference>
<protein>
    <recommendedName>
        <fullName evidence="5">LemA protein</fullName>
    </recommendedName>
</protein>
<evidence type="ECO:0000313" key="4">
    <source>
        <dbReference type="Proteomes" id="UP000616114"/>
    </source>
</evidence>
<keyword evidence="2" id="KW-0812">Transmembrane</keyword>
<keyword evidence="2" id="KW-1133">Transmembrane helix</keyword>
<organism evidence="3 4">
    <name type="scientific">Sediminivirga luteola</name>
    <dbReference type="NCBI Taxonomy" id="1774748"/>
    <lineage>
        <taxon>Bacteria</taxon>
        <taxon>Bacillati</taxon>
        <taxon>Actinomycetota</taxon>
        <taxon>Actinomycetes</taxon>
        <taxon>Micrococcales</taxon>
        <taxon>Brevibacteriaceae</taxon>
        <taxon>Sediminivirga</taxon>
    </lineage>
</organism>
<keyword evidence="2" id="KW-0472">Membrane</keyword>
<name>A0A8J2TWZ9_9MICO</name>
<proteinExistence type="predicted"/>
<reference evidence="3" key="1">
    <citation type="journal article" date="2014" name="Int. J. Syst. Evol. Microbiol.">
        <title>Complete genome sequence of Corynebacterium casei LMG S-19264T (=DSM 44701T), isolated from a smear-ripened cheese.</title>
        <authorList>
            <consortium name="US DOE Joint Genome Institute (JGI-PGF)"/>
            <person name="Walter F."/>
            <person name="Albersmeier A."/>
            <person name="Kalinowski J."/>
            <person name="Ruckert C."/>
        </authorList>
    </citation>
    <scope>NUCLEOTIDE SEQUENCE</scope>
    <source>
        <strain evidence="3">CGMCC 1.12785</strain>
    </source>
</reference>